<keyword evidence="3" id="KW-0696">RNA-directed RNA polymerase</keyword>
<feature type="domain" description="Helicase C-terminal" evidence="12">
    <location>
        <begin position="502"/>
        <end position="668"/>
    </location>
</feature>
<dbReference type="InterPro" id="IPR043519">
    <property type="entry name" value="NT_sf"/>
</dbReference>
<dbReference type="SMART" id="SM00490">
    <property type="entry name" value="HELICc"/>
    <property type="match status" value="1"/>
</dbReference>
<dbReference type="Gene3D" id="3.40.50.300">
    <property type="entry name" value="P-loop containing nucleotide triphosphate hydrolases"/>
    <property type="match status" value="2"/>
</dbReference>
<evidence type="ECO:0000256" key="10">
    <source>
        <dbReference type="ARBA" id="ARBA00048744"/>
    </source>
</evidence>
<dbReference type="EC" id="2.7.7.48" evidence="2"/>
<keyword evidence="13" id="KW-1185">Reference proteome</keyword>
<dbReference type="InterPro" id="IPR007855">
    <property type="entry name" value="RDRP"/>
</dbReference>
<dbReference type="Pfam" id="PF00271">
    <property type="entry name" value="Helicase_C"/>
    <property type="match status" value="1"/>
</dbReference>
<dbReference type="Pfam" id="PF05183">
    <property type="entry name" value="RdRP"/>
    <property type="match status" value="1"/>
</dbReference>
<dbReference type="Pfam" id="PF26253">
    <property type="entry name" value="RdRP_head"/>
    <property type="match status" value="1"/>
</dbReference>
<dbReference type="Proteomes" id="UP001652625">
    <property type="component" value="Chromosome 03"/>
</dbReference>
<evidence type="ECO:0000313" key="14">
    <source>
        <dbReference type="RefSeq" id="XP_065649353.1"/>
    </source>
</evidence>
<organism evidence="13 14">
    <name type="scientific">Hydra vulgaris</name>
    <name type="common">Hydra</name>
    <name type="synonym">Hydra attenuata</name>
    <dbReference type="NCBI Taxonomy" id="6087"/>
    <lineage>
        <taxon>Eukaryota</taxon>
        <taxon>Metazoa</taxon>
        <taxon>Cnidaria</taxon>
        <taxon>Hydrozoa</taxon>
        <taxon>Hydroidolina</taxon>
        <taxon>Anthoathecata</taxon>
        <taxon>Aplanulata</taxon>
        <taxon>Hydridae</taxon>
        <taxon>Hydra</taxon>
    </lineage>
</organism>
<evidence type="ECO:0000259" key="12">
    <source>
        <dbReference type="PROSITE" id="PS51194"/>
    </source>
</evidence>
<evidence type="ECO:0000256" key="2">
    <source>
        <dbReference type="ARBA" id="ARBA00012494"/>
    </source>
</evidence>
<evidence type="ECO:0000256" key="6">
    <source>
        <dbReference type="ARBA" id="ARBA00022741"/>
    </source>
</evidence>
<dbReference type="SUPFAM" id="SSF52540">
    <property type="entry name" value="P-loop containing nucleoside triphosphate hydrolases"/>
    <property type="match status" value="1"/>
</dbReference>
<evidence type="ECO:0000259" key="11">
    <source>
        <dbReference type="PROSITE" id="PS51192"/>
    </source>
</evidence>
<dbReference type="Pfam" id="PF00270">
    <property type="entry name" value="DEAD"/>
    <property type="match status" value="1"/>
</dbReference>
<reference evidence="14" key="1">
    <citation type="submission" date="2025-08" db="UniProtKB">
        <authorList>
            <consortium name="RefSeq"/>
        </authorList>
    </citation>
    <scope>IDENTIFICATION</scope>
</reference>
<evidence type="ECO:0000256" key="9">
    <source>
        <dbReference type="ARBA" id="ARBA00023158"/>
    </source>
</evidence>
<keyword evidence="4" id="KW-0808">Transferase</keyword>
<dbReference type="InterPro" id="IPR001650">
    <property type="entry name" value="Helicase_C-like"/>
</dbReference>
<gene>
    <name evidence="14" type="primary">LOC100214913</name>
</gene>
<dbReference type="PROSITE" id="PS51194">
    <property type="entry name" value="HELICASE_CTER"/>
    <property type="match status" value="1"/>
</dbReference>
<evidence type="ECO:0000256" key="3">
    <source>
        <dbReference type="ARBA" id="ARBA00022484"/>
    </source>
</evidence>
<keyword evidence="6" id="KW-0547">Nucleotide-binding</keyword>
<dbReference type="PROSITE" id="PS51192">
    <property type="entry name" value="HELICASE_ATP_BIND_1"/>
    <property type="match status" value="1"/>
</dbReference>
<proteinExistence type="inferred from homology"/>
<accession>A0ABM4BJY6</accession>
<dbReference type="PANTHER" id="PTHR23079:SF55">
    <property type="entry name" value="RNA-DIRECTED RNA POLYMERASE"/>
    <property type="match status" value="1"/>
</dbReference>
<evidence type="ECO:0000256" key="8">
    <source>
        <dbReference type="ARBA" id="ARBA00022884"/>
    </source>
</evidence>
<feature type="domain" description="Helicase ATP-binding" evidence="11">
    <location>
        <begin position="212"/>
        <end position="367"/>
    </location>
</feature>
<keyword evidence="7" id="KW-0067">ATP-binding</keyword>
<keyword evidence="8" id="KW-0694">RNA-binding</keyword>
<dbReference type="InterPro" id="IPR011545">
    <property type="entry name" value="DEAD/DEAH_box_helicase_dom"/>
</dbReference>
<dbReference type="GeneID" id="100214913"/>
<dbReference type="InterPro" id="IPR014001">
    <property type="entry name" value="Helicase_ATP-bd"/>
</dbReference>
<dbReference type="Gene3D" id="3.30.460.10">
    <property type="entry name" value="Beta Polymerase, domain 2"/>
    <property type="match status" value="1"/>
</dbReference>
<dbReference type="Pfam" id="PF22600">
    <property type="entry name" value="MTPAP-like_central"/>
    <property type="match status" value="1"/>
</dbReference>
<dbReference type="SUPFAM" id="SSF81301">
    <property type="entry name" value="Nucleotidyltransferase"/>
    <property type="match status" value="1"/>
</dbReference>
<dbReference type="RefSeq" id="XP_065649353.1">
    <property type="nucleotide sequence ID" value="XM_065793281.1"/>
</dbReference>
<dbReference type="SMART" id="SM00487">
    <property type="entry name" value="DEXDc"/>
    <property type="match status" value="1"/>
</dbReference>
<name>A0ABM4BJY6_HYDVU</name>
<evidence type="ECO:0000313" key="13">
    <source>
        <dbReference type="Proteomes" id="UP001652625"/>
    </source>
</evidence>
<dbReference type="InterPro" id="IPR058752">
    <property type="entry name" value="RDRP_C_head"/>
</dbReference>
<dbReference type="InterPro" id="IPR057596">
    <property type="entry name" value="RDRP_core"/>
</dbReference>
<evidence type="ECO:0000256" key="5">
    <source>
        <dbReference type="ARBA" id="ARBA00022695"/>
    </source>
</evidence>
<keyword evidence="5" id="KW-0548">Nucleotidyltransferase</keyword>
<protein>
    <recommendedName>
        <fullName evidence="2">RNA-directed RNA polymerase</fullName>
        <ecNumber evidence="2">2.7.7.48</ecNumber>
    </recommendedName>
</protein>
<dbReference type="InterPro" id="IPR054708">
    <property type="entry name" value="MTPAP-like_central"/>
</dbReference>
<comment type="similarity">
    <text evidence="1">Belongs to the RdRP family.</text>
</comment>
<sequence>MLSNTITKKMISWIAISVKFAYKLFSLTTSSWTYNWFIVPINDGEMNCLKCNETLVASSNLCFFKKADKDVHLSIKPEIYQLIKLEKKLFELYDNKKLRIKCHKCDSNLGCILPFGPDGTKFSAFSVDKVKLCHRILTKKEKWWNTYKSFEMEIEQRDSNNLFGKLKENFVEENFNHKAATKTIFPSINNLSLFEWYSVSLKKEPRQYQIQAFIEALQSNLIVVLKTGFGKTLIASMLLGRMCEINPQKMGLMIVDRIPLVFQHAASISSDTNLRVVSLCGENKTKHTIKRINDGNFDVLIITAGAFYDMIKQKYIDANMFCVVVIDECHHATGGHKYLDVLQIFTSMPLANQPRILGLTASPVNAKTITQATDRLQKFLLNFPSAKIFCPVPSKSEQNIITLEFEYSENQSSFLNQVVKMFNEHLKNNIYSLLKISGNELQSSLLNSYQIIGELRTLESNYTNSRLALEMKLAYIYIESLEMCAIMGVRTAYNVIKDYVNEVSQAYQNVHEDSSRLKKLSAILGSLEKTSKVLIFVHTRNVARALYKFLCDNFDIFKPRMVFGHGGYDGMSWEGEQELAIRDFASGECNLIVCTSVLEEGLDVAECDVVISFTSFRNLIQFIQVRGRARKPGSKFYSFQSTYQSQLTSDIMKQEEILNHVLQSYSVSSCLFSSLSKDIIKKVQQQFIGDSSGMNNNFDYKDKEKGSFSFLIYIEAKKSNSIAKERIFEVLEECNEFKVKNLEILETTAGMKSCTQRVFTKECLVFLVGAQTHTHISTSFETYLQFCRTFNFNIKVDDNCPSWPSWTQFSIKPSNLKSSSNIISTKVGIGYFVNKTSCGIVKEITASSCLFSENLVTITYFDNNNTCDISDYKKKFIDIPLTSLGYFALLSIDQHFFSLNLVLLHPPFVRSNTPGNEKIRTIDSDLLKMFSKYSLFQITYPINVIQEVQQVLLSPKLFPIPHFYVKLNYVQPENYYNQDLCKQLSESIEWYLGCIKDSRMLCLPTEPLNDIKNHVDNQINSEIQRSEVLQLCEAALKAVFSRLNKYSYFDHFFTIYENEYNHMLKIPISKRDILHDVVPSNCVMIKRVVATPTRIVMLPPVPVASNRMIRLLSYYNILIVSFRDEDMSKLHDSDTHDYISFLMKDGIMVNKSRYYFLATSASQLRDHKAYFIEVPSNNEVKNLRSKIVPSPEEFKNVAKYMSRLGLYATADMGSLFEVSPDMISWVSDLKAKNGELTTDGCGKISLTMCAHIANILKIDKPSALQIRFSGIKGILVCTYDDDPDLKNKPFAFRPSMKKFENNDKSFCITSYSKYNSLILNREVITLFNAVDSKYFAEVLLQLQHHELEKISDMFNNGNSARKALSEYFPKGNIDRLSIIDFHHDKFWFSVLQGIYRLKVRDLLKRASIPVENGCLVVGVADPVGILKEGEIFLQIDHDNKKKIIIGDALIYRNPCLHPGDQRVVCCVDKPSLHYLVNVVVFPVINCELSLAASCSGGDLDGDQFAIIWDSKLIPPRHLIYPRFDYSQLTLVNPLIKNVDVTDENFIVDFFMKFMKNDSLGRIAHKHLALCDFIENGARNPLAVELAKSQAAAVDYPKTGILPEVPEEAILLVKTKGFPDFMEKNDCYSSNQILGNLYRKCKSIGFNFDLTSKVNIEKGFGSSLRIPGYYEYLEDTLEVYTCYAHNIKAIMSWFDLKVEADVVLGCATYSWSTHFEADKGKASKSIAECYKQLVKKFREIFFSNIDDVSKMKKACAWYNLVYDNAIKIVGHKKKYLSFPWVISDVLCELFQEIHSQKPSSFFLDVGSSALNYFSKSSSLLLKNITDKAKVLNIIDHAIQRFVKKEYRIDKAFKVSTYGSTSIYVCEPESDVDICIFAEQCVFSSDIFPLQMQLRMNEFCHDEKEKHILQFVISRALDSVVSSKREILDAKIPIIKCVIGDEDSAVSCDISMNLIGKLKTQYIYFLYRSNCLYLPLFWILVSWARVVGLVKSAINSTGVMDTAEFYSLIIGLMNTDKYENLFVENNRYSSISYLYSCLDKLKKRDKHELGLMLHTFFRKAANLRGNLVFYWPAPNIPEVTIDSKVTEKISIFAQSAFHSVSATKNINELFLHALMSQQSTIEYSVKLPLSVSYAMQACSFHSSRLSKLTGAIVSVTPKEGTKNLLVTAVGSSLSINLLRSEIRDLIHTNKTLSLGVLPKKRSKYFMEGSSFLIVEGKTLTFNPTLKFEASLGAFELLHACNRKDALYLETDLKPLPSWLDEEFIRFQSCITTQMSKFPCKKNISLEASSRFGCFYLIDLSKRLPDSTTCLKMSEIERFIERGRFNRKKWSRTDYVPSPKQQDLTNKMRFKMVRLAPAKTSFAQITNKVKRKKKSMYTGISTAFTPGLLQSNTSDESARQKLLRVYEKVLSECGFHNQSTLQSRLLTPWKVTLSPSLSFEVDMRLSDSLEVLQIAERPLNWIHATLISCKKQTFIDQIQTNPDIRLTISSQDPIETDSELYNAVYPLIKGVRTLPISLKDGKPKLNLFGGRSFVNSVRHVELRKEMSNGSVDANISYGQLFFGYELQLTRPFCELSLQFNTEKLKNSLGEFINIDLLNEFAKEFYYKSIEIRNFLENILSQNNI</sequence>
<dbReference type="InterPro" id="IPR027417">
    <property type="entry name" value="P-loop_NTPase"/>
</dbReference>
<dbReference type="PANTHER" id="PTHR23079">
    <property type="entry name" value="RNA-DEPENDENT RNA POLYMERASE"/>
    <property type="match status" value="1"/>
</dbReference>
<keyword evidence="9" id="KW-0943">RNA-mediated gene silencing</keyword>
<evidence type="ECO:0000256" key="1">
    <source>
        <dbReference type="ARBA" id="ARBA00005762"/>
    </source>
</evidence>
<evidence type="ECO:0000256" key="7">
    <source>
        <dbReference type="ARBA" id="ARBA00022840"/>
    </source>
</evidence>
<evidence type="ECO:0000256" key="4">
    <source>
        <dbReference type="ARBA" id="ARBA00022679"/>
    </source>
</evidence>
<comment type="catalytic activity">
    <reaction evidence="10">
        <text>RNA(n) + a ribonucleoside 5'-triphosphate = RNA(n+1) + diphosphate</text>
        <dbReference type="Rhea" id="RHEA:21248"/>
        <dbReference type="Rhea" id="RHEA-COMP:14527"/>
        <dbReference type="Rhea" id="RHEA-COMP:17342"/>
        <dbReference type="ChEBI" id="CHEBI:33019"/>
        <dbReference type="ChEBI" id="CHEBI:61557"/>
        <dbReference type="ChEBI" id="CHEBI:140395"/>
        <dbReference type="EC" id="2.7.7.48"/>
    </reaction>
</comment>